<gene>
    <name evidence="2" type="ORF">Ciccas_009432</name>
</gene>
<feature type="region of interest" description="Disordered" evidence="1">
    <location>
        <begin position="90"/>
        <end position="152"/>
    </location>
</feature>
<name>A0ABD2PZU6_9PLAT</name>
<comment type="caution">
    <text evidence="2">The sequence shown here is derived from an EMBL/GenBank/DDBJ whole genome shotgun (WGS) entry which is preliminary data.</text>
</comment>
<reference evidence="2 3" key="1">
    <citation type="submission" date="2024-11" db="EMBL/GenBank/DDBJ databases">
        <title>Adaptive evolution of stress response genes in parasites aligns with host niche diversity.</title>
        <authorList>
            <person name="Hahn C."/>
            <person name="Resl P."/>
        </authorList>
    </citation>
    <scope>NUCLEOTIDE SEQUENCE [LARGE SCALE GENOMIC DNA]</scope>
    <source>
        <strain evidence="2">EGGRZ-B1_66</strain>
        <tissue evidence="2">Body</tissue>
    </source>
</reference>
<dbReference type="AlphaFoldDB" id="A0ABD2PZU6"/>
<evidence type="ECO:0000313" key="2">
    <source>
        <dbReference type="EMBL" id="KAL3311981.1"/>
    </source>
</evidence>
<proteinExistence type="predicted"/>
<protein>
    <submittedName>
        <fullName evidence="2">Uncharacterized protein</fullName>
    </submittedName>
</protein>
<evidence type="ECO:0000256" key="1">
    <source>
        <dbReference type="SAM" id="MobiDB-lite"/>
    </source>
</evidence>
<sequence>MNGTRSILRSRTPDFDELVPPEISICSADTRSGARSVLFMDQFLLRDRKQMHHAPLSRSVEFLVTGQALSSYPLAPVNRSMLVVRFERPSSAQGSFYSKQEEHEKNKTRPLPPLPMRQTDSQKNWVTSFTKGRSAHQSEKKDAFASNHGSKQ</sequence>
<organism evidence="2 3">
    <name type="scientific">Cichlidogyrus casuarinus</name>
    <dbReference type="NCBI Taxonomy" id="1844966"/>
    <lineage>
        <taxon>Eukaryota</taxon>
        <taxon>Metazoa</taxon>
        <taxon>Spiralia</taxon>
        <taxon>Lophotrochozoa</taxon>
        <taxon>Platyhelminthes</taxon>
        <taxon>Monogenea</taxon>
        <taxon>Monopisthocotylea</taxon>
        <taxon>Dactylogyridea</taxon>
        <taxon>Ancyrocephalidae</taxon>
        <taxon>Cichlidogyrus</taxon>
    </lineage>
</organism>
<feature type="compositionally biased region" description="Polar residues" evidence="1">
    <location>
        <begin position="118"/>
        <end position="131"/>
    </location>
</feature>
<accession>A0ABD2PZU6</accession>
<keyword evidence="3" id="KW-1185">Reference proteome</keyword>
<evidence type="ECO:0000313" key="3">
    <source>
        <dbReference type="Proteomes" id="UP001626550"/>
    </source>
</evidence>
<feature type="non-terminal residue" evidence="2">
    <location>
        <position position="152"/>
    </location>
</feature>
<dbReference type="Proteomes" id="UP001626550">
    <property type="component" value="Unassembled WGS sequence"/>
</dbReference>
<dbReference type="EMBL" id="JBJKFK010001928">
    <property type="protein sequence ID" value="KAL3311981.1"/>
    <property type="molecule type" value="Genomic_DNA"/>
</dbReference>